<dbReference type="PANTHER" id="PTHR45128:SF1">
    <property type="entry name" value="S-ADENOSYLMETHIONINE-DEPENDENT METHYLTRANSFERASE RV2258C"/>
    <property type="match status" value="1"/>
</dbReference>
<dbReference type="GO" id="GO:0008168">
    <property type="term" value="F:methyltransferase activity"/>
    <property type="evidence" value="ECO:0007669"/>
    <property type="project" value="UniProtKB-KW"/>
</dbReference>
<dbReference type="InterPro" id="IPR036390">
    <property type="entry name" value="WH_DNA-bd_sf"/>
</dbReference>
<name>A0A1X0CZY8_9MYCO</name>
<evidence type="ECO:0000259" key="1">
    <source>
        <dbReference type="Pfam" id="PF13847"/>
    </source>
</evidence>
<dbReference type="Pfam" id="PF13847">
    <property type="entry name" value="Methyltransf_31"/>
    <property type="match status" value="1"/>
</dbReference>
<keyword evidence="4" id="KW-1185">Reference proteome</keyword>
<dbReference type="InterPro" id="IPR036388">
    <property type="entry name" value="WH-like_DNA-bd_sf"/>
</dbReference>
<sequence length="359" mass="38314">MTGSRTSDTPGETAEEFADRIAATMDAAALAMLLSIGHQVGLLETLGDLPPATSTEIADAAGLNERYVREWLGGMAAADVVEYHPDTGRYRLPAHRAEVLTNAGGARNLAPATQYIPLLAEVEQKVIGCVRDGGGLSYADYPRFHTVMAQRSGEMYDRALVDEVIPLVDGLPERLRARAVVADFGCGSGHAINLMARAFPASTFTGVDFSAAATATGAAEAARLGLTNVGFVEHDLAEFDARDVYDLITAFDTIHDQARPEKVLANIHRALRPGGVLLMMDVKASSRLEDNIGRPLSTYRYTVSLMHCMSVSLGLDGAGLGTMWGHQRATAMLADAGFTDVTIAETAADPLSNFYIARR</sequence>
<dbReference type="EMBL" id="MVHS01000058">
    <property type="protein sequence ID" value="ORA65731.1"/>
    <property type="molecule type" value="Genomic_DNA"/>
</dbReference>
<proteinExistence type="predicted"/>
<dbReference type="SUPFAM" id="SSF46785">
    <property type="entry name" value="Winged helix' DNA-binding domain"/>
    <property type="match status" value="1"/>
</dbReference>
<evidence type="ECO:0000313" key="4">
    <source>
        <dbReference type="Proteomes" id="UP000192801"/>
    </source>
</evidence>
<dbReference type="InterPro" id="IPR053173">
    <property type="entry name" value="SAM-binding_MTase"/>
</dbReference>
<dbReference type="Pfam" id="PF21320">
    <property type="entry name" value="WHD_Rv2258c"/>
    <property type="match status" value="1"/>
</dbReference>
<dbReference type="SUPFAM" id="SSF53335">
    <property type="entry name" value="S-adenosyl-L-methionine-dependent methyltransferases"/>
    <property type="match status" value="1"/>
</dbReference>
<comment type="caution">
    <text evidence="3">The sequence shown here is derived from an EMBL/GenBank/DDBJ whole genome shotgun (WGS) entry which is preliminary data.</text>
</comment>
<feature type="domain" description="Methyltransferase" evidence="1">
    <location>
        <begin position="179"/>
        <end position="300"/>
    </location>
</feature>
<organism evidence="3 4">
    <name type="scientific">Mycolicibacterium insubricum</name>
    <dbReference type="NCBI Taxonomy" id="444597"/>
    <lineage>
        <taxon>Bacteria</taxon>
        <taxon>Bacillati</taxon>
        <taxon>Actinomycetota</taxon>
        <taxon>Actinomycetes</taxon>
        <taxon>Mycobacteriales</taxon>
        <taxon>Mycobacteriaceae</taxon>
        <taxon>Mycolicibacterium</taxon>
    </lineage>
</organism>
<dbReference type="RefSeq" id="WP_083032983.1">
    <property type="nucleotide sequence ID" value="NZ_AP022618.1"/>
</dbReference>
<protein>
    <submittedName>
        <fullName evidence="3">Methyltransferase</fullName>
    </submittedName>
</protein>
<evidence type="ECO:0000259" key="2">
    <source>
        <dbReference type="Pfam" id="PF21320"/>
    </source>
</evidence>
<dbReference type="OrthoDB" id="9801363at2"/>
<reference evidence="3 4" key="1">
    <citation type="submission" date="2016-12" db="EMBL/GenBank/DDBJ databases">
        <title>The new phylogeny of genus Mycobacterium.</title>
        <authorList>
            <person name="Tortoli E."/>
            <person name="Trovato A."/>
            <person name="Cirillo D.M."/>
        </authorList>
    </citation>
    <scope>NUCLEOTIDE SEQUENCE [LARGE SCALE GENOMIC DNA]</scope>
    <source>
        <strain evidence="3 4">DSM 45130</strain>
    </source>
</reference>
<dbReference type="Gene3D" id="1.10.10.10">
    <property type="entry name" value="Winged helix-like DNA-binding domain superfamily/Winged helix DNA-binding domain"/>
    <property type="match status" value="1"/>
</dbReference>
<keyword evidence="3" id="KW-0489">Methyltransferase</keyword>
<dbReference type="InterPro" id="IPR029063">
    <property type="entry name" value="SAM-dependent_MTases_sf"/>
</dbReference>
<gene>
    <name evidence="3" type="ORF">BST26_18245</name>
</gene>
<dbReference type="CDD" id="cd02440">
    <property type="entry name" value="AdoMet_MTases"/>
    <property type="match status" value="1"/>
</dbReference>
<keyword evidence="3" id="KW-0808">Transferase</keyword>
<dbReference type="PANTHER" id="PTHR45128">
    <property type="entry name" value="METHYLTRANSFERASE TYPE 11"/>
    <property type="match status" value="1"/>
</dbReference>
<dbReference type="Proteomes" id="UP000192801">
    <property type="component" value="Unassembled WGS sequence"/>
</dbReference>
<evidence type="ECO:0000313" key="3">
    <source>
        <dbReference type="EMBL" id="ORA65731.1"/>
    </source>
</evidence>
<dbReference type="GO" id="GO:0032259">
    <property type="term" value="P:methylation"/>
    <property type="evidence" value="ECO:0007669"/>
    <property type="project" value="UniProtKB-KW"/>
</dbReference>
<dbReference type="AlphaFoldDB" id="A0A1X0CZY8"/>
<dbReference type="InterPro" id="IPR025714">
    <property type="entry name" value="Methyltranfer_dom"/>
</dbReference>
<dbReference type="Gene3D" id="3.40.50.150">
    <property type="entry name" value="Vaccinia Virus protein VP39"/>
    <property type="match status" value="1"/>
</dbReference>
<dbReference type="InterPro" id="IPR048711">
    <property type="entry name" value="WHD_Rv2258c"/>
</dbReference>
<accession>A0A1X0CZY8</accession>
<dbReference type="STRING" id="444597.BST26_18245"/>
<feature type="domain" description="S-adenosylmethionine-dependent methyltransferase Rv2258c-like winged HTH" evidence="2">
    <location>
        <begin position="28"/>
        <end position="101"/>
    </location>
</feature>